<feature type="transmembrane region" description="Helical" evidence="9">
    <location>
        <begin position="157"/>
        <end position="176"/>
    </location>
</feature>
<feature type="transmembrane region" description="Helical" evidence="9">
    <location>
        <begin position="123"/>
        <end position="145"/>
    </location>
</feature>
<evidence type="ECO:0000256" key="9">
    <source>
        <dbReference type="SAM" id="Phobius"/>
    </source>
</evidence>
<evidence type="ECO:0000256" key="3">
    <source>
        <dbReference type="ARBA" id="ARBA00022448"/>
    </source>
</evidence>
<evidence type="ECO:0000313" key="10">
    <source>
        <dbReference type="EMBL" id="CAD7645837.1"/>
    </source>
</evidence>
<dbReference type="GO" id="GO:0016323">
    <property type="term" value="C:basolateral plasma membrane"/>
    <property type="evidence" value="ECO:0007669"/>
    <property type="project" value="TreeGrafter"/>
</dbReference>
<dbReference type="EMBL" id="OC917004">
    <property type="protein sequence ID" value="CAD7645837.1"/>
    <property type="molecule type" value="Genomic_DNA"/>
</dbReference>
<comment type="function">
    <text evidence="7">Aquaglyceroporin that may modulate the water content and osmolytes during anhydrobiosis.</text>
</comment>
<accession>A0A7R9LQ76</accession>
<evidence type="ECO:0000256" key="8">
    <source>
        <dbReference type="RuleBase" id="RU000477"/>
    </source>
</evidence>
<dbReference type="InterPro" id="IPR000425">
    <property type="entry name" value="MIP"/>
</dbReference>
<keyword evidence="4 8" id="KW-0812">Transmembrane</keyword>
<evidence type="ECO:0000256" key="1">
    <source>
        <dbReference type="ARBA" id="ARBA00004141"/>
    </source>
</evidence>
<evidence type="ECO:0000256" key="6">
    <source>
        <dbReference type="ARBA" id="ARBA00023136"/>
    </source>
</evidence>
<dbReference type="Gene3D" id="1.20.1080.10">
    <property type="entry name" value="Glycerol uptake facilitator protein"/>
    <property type="match status" value="1"/>
</dbReference>
<evidence type="ECO:0008006" key="12">
    <source>
        <dbReference type="Google" id="ProtNLM"/>
    </source>
</evidence>
<dbReference type="OrthoDB" id="3222at2759"/>
<comment type="similarity">
    <text evidence="2 8">Belongs to the MIP/aquaporin (TC 1.A.8) family.</text>
</comment>
<dbReference type="Proteomes" id="UP000728032">
    <property type="component" value="Unassembled WGS sequence"/>
</dbReference>
<reference evidence="10" key="1">
    <citation type="submission" date="2020-11" db="EMBL/GenBank/DDBJ databases">
        <authorList>
            <person name="Tran Van P."/>
        </authorList>
    </citation>
    <scope>NUCLEOTIDE SEQUENCE</scope>
</reference>
<evidence type="ECO:0000256" key="5">
    <source>
        <dbReference type="ARBA" id="ARBA00022989"/>
    </source>
</evidence>
<keyword evidence="3 8" id="KW-0813">Transport</keyword>
<dbReference type="AlphaFoldDB" id="A0A7R9LQ76"/>
<comment type="subcellular location">
    <subcellularLocation>
        <location evidence="1">Membrane</location>
        <topology evidence="1">Multi-pass membrane protein</topology>
    </subcellularLocation>
</comment>
<dbReference type="GO" id="GO:0015250">
    <property type="term" value="F:water channel activity"/>
    <property type="evidence" value="ECO:0007669"/>
    <property type="project" value="TreeGrafter"/>
</dbReference>
<dbReference type="PANTHER" id="PTHR43829">
    <property type="entry name" value="AQUAPORIN OR AQUAGLYCEROPORIN RELATED"/>
    <property type="match status" value="1"/>
</dbReference>
<evidence type="ECO:0000313" key="11">
    <source>
        <dbReference type="Proteomes" id="UP000728032"/>
    </source>
</evidence>
<keyword evidence="11" id="KW-1185">Reference proteome</keyword>
<evidence type="ECO:0000256" key="2">
    <source>
        <dbReference type="ARBA" id="ARBA00006175"/>
    </source>
</evidence>
<feature type="transmembrane region" description="Helical" evidence="9">
    <location>
        <begin position="23"/>
        <end position="47"/>
    </location>
</feature>
<dbReference type="PRINTS" id="PR00783">
    <property type="entry name" value="MINTRINSICP"/>
</dbReference>
<dbReference type="SUPFAM" id="SSF81338">
    <property type="entry name" value="Aquaporin-like"/>
    <property type="match status" value="1"/>
</dbReference>
<dbReference type="InterPro" id="IPR050363">
    <property type="entry name" value="MIP/Aquaporin"/>
</dbReference>
<feature type="transmembrane region" description="Helical" evidence="9">
    <location>
        <begin position="210"/>
        <end position="234"/>
    </location>
</feature>
<protein>
    <recommendedName>
        <fullName evidence="12">Aquaporin</fullName>
    </recommendedName>
</protein>
<organism evidence="10">
    <name type="scientific">Oppiella nova</name>
    <dbReference type="NCBI Taxonomy" id="334625"/>
    <lineage>
        <taxon>Eukaryota</taxon>
        <taxon>Metazoa</taxon>
        <taxon>Ecdysozoa</taxon>
        <taxon>Arthropoda</taxon>
        <taxon>Chelicerata</taxon>
        <taxon>Arachnida</taxon>
        <taxon>Acari</taxon>
        <taxon>Acariformes</taxon>
        <taxon>Sarcoptiformes</taxon>
        <taxon>Oribatida</taxon>
        <taxon>Brachypylina</taxon>
        <taxon>Oppioidea</taxon>
        <taxon>Oppiidae</taxon>
        <taxon>Oppiella</taxon>
    </lineage>
</organism>
<name>A0A7R9LQ76_9ACAR</name>
<evidence type="ECO:0000256" key="4">
    <source>
        <dbReference type="ARBA" id="ARBA00022692"/>
    </source>
</evidence>
<dbReference type="EMBL" id="CAJPVJ010002179">
    <property type="protein sequence ID" value="CAG2165878.1"/>
    <property type="molecule type" value="Genomic_DNA"/>
</dbReference>
<sequence>MNLMVTGSAASYSLKFGNSVTELLGIGFGAGAGVLLGALVSISISGGHLNPIVTTALAITRGFDYRKVMCYVTAQYLGAFSATALVFANYYNAINAFDGGIRSGFGENTSTGMIFTTFPNPSASIYGVLLDQIICASLVMMAVLTVMDDTNLQIPKYLIPVLISIIICGVIVSFGFNCGAALNPARDLSARVFLLLVGYGDDVFLPLNGLYWLIGGIIGPHLGALVGSVIYLMLIDIQHKTCEHIVDDRSDECTQMGSNNAPNEPIQAIEGQEDIIAITDK</sequence>
<proteinExistence type="inferred from homology"/>
<dbReference type="InterPro" id="IPR023271">
    <property type="entry name" value="Aquaporin-like"/>
</dbReference>
<keyword evidence="5 9" id="KW-1133">Transmembrane helix</keyword>
<dbReference type="Pfam" id="PF00230">
    <property type="entry name" value="MIP"/>
    <property type="match status" value="1"/>
</dbReference>
<feature type="transmembrane region" description="Helical" evidence="9">
    <location>
        <begin position="68"/>
        <end position="91"/>
    </location>
</feature>
<gene>
    <name evidence="10" type="ORF">ONB1V03_LOCUS5415</name>
</gene>
<dbReference type="PANTHER" id="PTHR43829:SF9">
    <property type="entry name" value="AQUAPORIN-9"/>
    <property type="match status" value="1"/>
</dbReference>
<keyword evidence="6 9" id="KW-0472">Membrane</keyword>
<evidence type="ECO:0000256" key="7">
    <source>
        <dbReference type="ARBA" id="ARBA00045280"/>
    </source>
</evidence>
<dbReference type="GO" id="GO:0015254">
    <property type="term" value="F:glycerol channel activity"/>
    <property type="evidence" value="ECO:0007669"/>
    <property type="project" value="TreeGrafter"/>
</dbReference>